<dbReference type="EMBL" id="CP081869">
    <property type="protein sequence ID" value="QZN99608.1"/>
    <property type="molecule type" value="Genomic_DNA"/>
</dbReference>
<proteinExistence type="predicted"/>
<gene>
    <name evidence="1" type="ORF">K6K41_23395</name>
</gene>
<reference evidence="1" key="1">
    <citation type="submission" date="2021-08" db="EMBL/GenBank/DDBJ databases">
        <authorList>
            <person name="Zhang H."/>
            <person name="Xu M."/>
            <person name="Yu Z."/>
            <person name="Yang L."/>
            <person name="Cai Y."/>
        </authorList>
    </citation>
    <scope>NUCLEOTIDE SEQUENCE</scope>
    <source>
        <strain evidence="1">CHL1</strain>
    </source>
</reference>
<dbReference type="KEGG" id="cmet:K6K41_23395"/>
<evidence type="ECO:0000313" key="2">
    <source>
        <dbReference type="Proteomes" id="UP000825701"/>
    </source>
</evidence>
<evidence type="ECO:0000313" key="1">
    <source>
        <dbReference type="EMBL" id="QZN99608.1"/>
    </source>
</evidence>
<dbReference type="RefSeq" id="WP_261402698.1">
    <property type="nucleotide sequence ID" value="NZ_CP081869.1"/>
</dbReference>
<sequence>MGCLSEAQEAYVEAVCAVHAQVTNQRKSGKYSVYVKDLLEQYYSSDDGQTPAPPEFFVETEQQSKFKCDECGMTNNILGRFGYCSTCGTRNDMAMLRADITGIRKRLSEGGSPISGLKDLVSKFDSLGRRIAQQLLLHVRMVHVRRSRWKDANFSQLALVSEDLKRHFGIEIFRKVDGGDQAHARLMFHRRHVHEHNDGIIDAKYLEDSGDTSVRLGEHVTESMGDVMRLTGIVDKIAANLMEGFHQIMPVHELPIRIHKDQRERMNSRGG</sequence>
<organism evidence="1 2">
    <name type="scientific">Chenggangzhangella methanolivorans</name>
    <dbReference type="NCBI Taxonomy" id="1437009"/>
    <lineage>
        <taxon>Bacteria</taxon>
        <taxon>Pseudomonadati</taxon>
        <taxon>Pseudomonadota</taxon>
        <taxon>Alphaproteobacteria</taxon>
        <taxon>Hyphomicrobiales</taxon>
        <taxon>Methylopilaceae</taxon>
        <taxon>Chenggangzhangella</taxon>
    </lineage>
</organism>
<dbReference type="AlphaFoldDB" id="A0A9E6R7U0"/>
<accession>A0A9E6R7U0</accession>
<keyword evidence="2" id="KW-1185">Reference proteome</keyword>
<dbReference type="Proteomes" id="UP000825701">
    <property type="component" value="Chromosome"/>
</dbReference>
<protein>
    <submittedName>
        <fullName evidence="1">Uncharacterized protein</fullName>
    </submittedName>
</protein>
<name>A0A9E6R7U0_9HYPH</name>